<protein>
    <recommendedName>
        <fullName evidence="5">5-formyltetrahydrofolate cyclo-ligase</fullName>
        <ecNumber evidence="5">6.3.3.2</ecNumber>
    </recommendedName>
</protein>
<dbReference type="Gene3D" id="3.40.50.10420">
    <property type="entry name" value="NagB/RpiA/CoA transferase-like"/>
    <property type="match status" value="1"/>
</dbReference>
<dbReference type="SUPFAM" id="SSF100950">
    <property type="entry name" value="NagB/RpiA/CoA transferase-like"/>
    <property type="match status" value="1"/>
</dbReference>
<dbReference type="Pfam" id="PF01812">
    <property type="entry name" value="5-FTHF_cyc-lig"/>
    <property type="match status" value="1"/>
</dbReference>
<comment type="caution">
    <text evidence="6">The sequence shown here is derived from an EMBL/GenBank/DDBJ whole genome shotgun (WGS) entry which is preliminary data.</text>
</comment>
<keyword evidence="6" id="KW-0436">Ligase</keyword>
<gene>
    <name evidence="6" type="ORF">FCN74_01310</name>
</gene>
<dbReference type="PANTHER" id="PTHR23407:SF1">
    <property type="entry name" value="5-FORMYLTETRAHYDROFOLATE CYCLO-LIGASE"/>
    <property type="match status" value="1"/>
</dbReference>
<accession>A0A4U5TUQ7</accession>
<dbReference type="AlphaFoldDB" id="A0A4U5TUQ7"/>
<evidence type="ECO:0000256" key="4">
    <source>
        <dbReference type="PIRSR" id="PIRSR006806-1"/>
    </source>
</evidence>
<keyword evidence="5" id="KW-0460">Magnesium</keyword>
<evidence type="ECO:0000256" key="1">
    <source>
        <dbReference type="ARBA" id="ARBA00010638"/>
    </source>
</evidence>
<dbReference type="EC" id="6.3.3.2" evidence="5"/>
<keyword evidence="5" id="KW-0479">Metal-binding</keyword>
<evidence type="ECO:0000313" key="6">
    <source>
        <dbReference type="EMBL" id="TKS57691.1"/>
    </source>
</evidence>
<name>A0A4U5TUQ7_9FLAO</name>
<dbReference type="PIRSF" id="PIRSF006806">
    <property type="entry name" value="FTHF_cligase"/>
    <property type="match status" value="1"/>
</dbReference>
<evidence type="ECO:0000256" key="5">
    <source>
        <dbReference type="RuleBase" id="RU361279"/>
    </source>
</evidence>
<organism evidence="6 7">
    <name type="scientific">Mesohalobacter halotolerans</name>
    <dbReference type="NCBI Taxonomy" id="1883405"/>
    <lineage>
        <taxon>Bacteria</taxon>
        <taxon>Pseudomonadati</taxon>
        <taxon>Bacteroidota</taxon>
        <taxon>Flavobacteriia</taxon>
        <taxon>Flavobacteriales</taxon>
        <taxon>Flavobacteriaceae</taxon>
        <taxon>Mesohalobacter</taxon>
    </lineage>
</organism>
<comment type="similarity">
    <text evidence="1 5">Belongs to the 5-formyltetrahydrofolate cyclo-ligase family.</text>
</comment>
<sequence length="187" mass="21635">MTKAEIRNLYKQKRQHLSALQIEENSIAIANQALQLDIWQHTYYHLFLSMARHKEVDTSMLLHVLQGKDKQVVVSKTHFKTHSLSHFLLTDATIIKENSFGIPEPQDGLEVPVHKIDVVFVPLLAFDQNGHRIGYGQGFYDRFLNECRNDTLKVGLSFFEPLDQALQPQTHDVALDVVITPEQHYWF</sequence>
<evidence type="ECO:0000256" key="2">
    <source>
        <dbReference type="ARBA" id="ARBA00022741"/>
    </source>
</evidence>
<reference evidence="6 7" key="1">
    <citation type="submission" date="2019-04" db="EMBL/GenBank/DDBJ databases">
        <title>Psychroflexus halotolerans sp. nov., isolated from a marine solar saltern.</title>
        <authorList>
            <person name="Feng X."/>
        </authorList>
    </citation>
    <scope>NUCLEOTIDE SEQUENCE [LARGE SCALE GENOMIC DNA]</scope>
    <source>
        <strain evidence="6 7">WDS2C27</strain>
    </source>
</reference>
<feature type="binding site" evidence="4">
    <location>
        <begin position="132"/>
        <end position="140"/>
    </location>
    <ligand>
        <name>ATP</name>
        <dbReference type="ChEBI" id="CHEBI:30616"/>
    </ligand>
</feature>
<proteinExistence type="inferred from homology"/>
<dbReference type="GO" id="GO:0030272">
    <property type="term" value="F:5-formyltetrahydrofolate cyclo-ligase activity"/>
    <property type="evidence" value="ECO:0007669"/>
    <property type="project" value="UniProtKB-EC"/>
</dbReference>
<dbReference type="OrthoDB" id="9801938at2"/>
<dbReference type="InterPro" id="IPR037171">
    <property type="entry name" value="NagB/RpiA_transferase-like"/>
</dbReference>
<dbReference type="GO" id="GO:0046872">
    <property type="term" value="F:metal ion binding"/>
    <property type="evidence" value="ECO:0007669"/>
    <property type="project" value="UniProtKB-KW"/>
</dbReference>
<comment type="catalytic activity">
    <reaction evidence="5">
        <text>(6S)-5-formyl-5,6,7,8-tetrahydrofolate + ATP = (6R)-5,10-methenyltetrahydrofolate + ADP + phosphate</text>
        <dbReference type="Rhea" id="RHEA:10488"/>
        <dbReference type="ChEBI" id="CHEBI:30616"/>
        <dbReference type="ChEBI" id="CHEBI:43474"/>
        <dbReference type="ChEBI" id="CHEBI:57455"/>
        <dbReference type="ChEBI" id="CHEBI:57457"/>
        <dbReference type="ChEBI" id="CHEBI:456216"/>
        <dbReference type="EC" id="6.3.3.2"/>
    </reaction>
</comment>
<dbReference type="InterPro" id="IPR024185">
    <property type="entry name" value="FTHF_cligase-like_sf"/>
</dbReference>
<dbReference type="PANTHER" id="PTHR23407">
    <property type="entry name" value="ATPASE INHIBITOR/5-FORMYLTETRAHYDROFOLATE CYCLO-LIGASE"/>
    <property type="match status" value="1"/>
</dbReference>
<keyword evidence="3 4" id="KW-0067">ATP-binding</keyword>
<dbReference type="Proteomes" id="UP000306552">
    <property type="component" value="Unassembled WGS sequence"/>
</dbReference>
<comment type="cofactor">
    <cofactor evidence="5">
        <name>Mg(2+)</name>
        <dbReference type="ChEBI" id="CHEBI:18420"/>
    </cofactor>
</comment>
<dbReference type="GO" id="GO:0035999">
    <property type="term" value="P:tetrahydrofolate interconversion"/>
    <property type="evidence" value="ECO:0007669"/>
    <property type="project" value="TreeGrafter"/>
</dbReference>
<feature type="binding site" evidence="4">
    <location>
        <position position="50"/>
    </location>
    <ligand>
        <name>substrate</name>
    </ligand>
</feature>
<dbReference type="NCBIfam" id="TIGR02727">
    <property type="entry name" value="MTHFS_bact"/>
    <property type="match status" value="1"/>
</dbReference>
<dbReference type="GO" id="GO:0005524">
    <property type="term" value="F:ATP binding"/>
    <property type="evidence" value="ECO:0007669"/>
    <property type="project" value="UniProtKB-KW"/>
</dbReference>
<feature type="binding site" evidence="4">
    <location>
        <begin position="3"/>
        <end position="7"/>
    </location>
    <ligand>
        <name>ATP</name>
        <dbReference type="ChEBI" id="CHEBI:30616"/>
    </ligand>
</feature>
<keyword evidence="7" id="KW-1185">Reference proteome</keyword>
<keyword evidence="2 4" id="KW-0547">Nucleotide-binding</keyword>
<dbReference type="EMBL" id="SWMU01000001">
    <property type="protein sequence ID" value="TKS57691.1"/>
    <property type="molecule type" value="Genomic_DNA"/>
</dbReference>
<feature type="binding site" evidence="4">
    <location>
        <position position="55"/>
    </location>
    <ligand>
        <name>substrate</name>
    </ligand>
</feature>
<evidence type="ECO:0000256" key="3">
    <source>
        <dbReference type="ARBA" id="ARBA00022840"/>
    </source>
</evidence>
<evidence type="ECO:0000313" key="7">
    <source>
        <dbReference type="Proteomes" id="UP000306552"/>
    </source>
</evidence>
<dbReference type="GO" id="GO:0009396">
    <property type="term" value="P:folic acid-containing compound biosynthetic process"/>
    <property type="evidence" value="ECO:0007669"/>
    <property type="project" value="TreeGrafter"/>
</dbReference>
<dbReference type="InterPro" id="IPR002698">
    <property type="entry name" value="FTHF_cligase"/>
</dbReference>